<dbReference type="RefSeq" id="WP_038681297.1">
    <property type="nucleotide sequence ID" value="NZ_CP007514.1"/>
</dbReference>
<gene>
    <name evidence="1" type="ORF">RradSPS_1150</name>
    <name evidence="2" type="ORF">SIL72_07325</name>
</gene>
<evidence type="ECO:0000313" key="1">
    <source>
        <dbReference type="EMBL" id="AHY46433.1"/>
    </source>
</evidence>
<reference evidence="1 3" key="1">
    <citation type="submission" date="2014-03" db="EMBL/GenBank/DDBJ databases">
        <title>Complete genome sequence of the Radio-Resistant Rubrobacter radiotolerans RSPS-4.</title>
        <authorList>
            <person name="Egas C.C."/>
            <person name="Barroso C.C."/>
            <person name="Froufe H.J.C."/>
            <person name="Pacheco J.J."/>
            <person name="Albuquerque L.L."/>
            <person name="da Costa M.M.S."/>
        </authorList>
    </citation>
    <scope>NUCLEOTIDE SEQUENCE [LARGE SCALE GENOMIC DNA]</scope>
    <source>
        <strain evidence="1 3">RSPS-4</strain>
    </source>
</reference>
<keyword evidence="3" id="KW-1185">Reference proteome</keyword>
<proteinExistence type="predicted"/>
<sequence length="97" mass="10306">MSEDRAEQGVSLNLDDATTLYDALEAAFEAGLGDAAAQRAYRTLGWRILAAGGGTGLGARLSTLAREAETLEEFEAARDQELGPILDALEDPLNRDP</sequence>
<dbReference type="EMBL" id="JAWXXX010000001">
    <property type="protein sequence ID" value="MDX5893840.1"/>
    <property type="molecule type" value="Genomic_DNA"/>
</dbReference>
<dbReference type="EMBL" id="CP007514">
    <property type="protein sequence ID" value="AHY46433.1"/>
    <property type="molecule type" value="Genomic_DNA"/>
</dbReference>
<dbReference type="KEGG" id="rrd:RradSPS_1150"/>
<name>A0A023X249_RUBRA</name>
<organism evidence="1 3">
    <name type="scientific">Rubrobacter radiotolerans</name>
    <name type="common">Arthrobacter radiotolerans</name>
    <dbReference type="NCBI Taxonomy" id="42256"/>
    <lineage>
        <taxon>Bacteria</taxon>
        <taxon>Bacillati</taxon>
        <taxon>Actinomycetota</taxon>
        <taxon>Rubrobacteria</taxon>
        <taxon>Rubrobacterales</taxon>
        <taxon>Rubrobacteraceae</taxon>
        <taxon>Rubrobacter</taxon>
    </lineage>
</organism>
<dbReference type="Proteomes" id="UP001281130">
    <property type="component" value="Unassembled WGS sequence"/>
</dbReference>
<dbReference type="Proteomes" id="UP000025229">
    <property type="component" value="Chromosome"/>
</dbReference>
<accession>A0A023X249</accession>
<evidence type="ECO:0000313" key="3">
    <source>
        <dbReference type="Proteomes" id="UP000025229"/>
    </source>
</evidence>
<dbReference type="OrthoDB" id="9554267at2"/>
<evidence type="ECO:0000313" key="2">
    <source>
        <dbReference type="EMBL" id="MDX5893840.1"/>
    </source>
</evidence>
<protein>
    <submittedName>
        <fullName evidence="1">Uncharacterized protein</fullName>
    </submittedName>
</protein>
<reference evidence="2" key="2">
    <citation type="submission" date="2023-11" db="EMBL/GenBank/DDBJ databases">
        <title>MicrobeMod: A computational toolkit for identifying prokaryotic methylation and restriction-modification with nanopore sequencing.</title>
        <authorList>
            <person name="Crits-Christoph A."/>
            <person name="Kang S.C."/>
            <person name="Lee H."/>
            <person name="Ostrov N."/>
        </authorList>
    </citation>
    <scope>NUCLEOTIDE SEQUENCE</scope>
    <source>
        <strain evidence="2">ATCC 51242</strain>
    </source>
</reference>
<dbReference type="AlphaFoldDB" id="A0A023X249"/>
<dbReference type="HOGENOM" id="CLU_2344899_0_0_11"/>
<dbReference type="STRING" id="42256.RradSPS_1150"/>